<keyword evidence="2" id="KW-0808">Transferase</keyword>
<dbReference type="Proteomes" id="UP000464378">
    <property type="component" value="Chromosome"/>
</dbReference>
<dbReference type="Pfam" id="PF00195">
    <property type="entry name" value="Chal_sti_synt_N"/>
    <property type="match status" value="1"/>
</dbReference>
<organism evidence="6">
    <name type="scientific">Tuwongella immobilis</name>
    <dbReference type="NCBI Taxonomy" id="692036"/>
    <lineage>
        <taxon>Bacteria</taxon>
        <taxon>Pseudomonadati</taxon>
        <taxon>Planctomycetota</taxon>
        <taxon>Planctomycetia</taxon>
        <taxon>Gemmatales</taxon>
        <taxon>Gemmataceae</taxon>
        <taxon>Tuwongella</taxon>
    </lineage>
</organism>
<dbReference type="Gene3D" id="3.40.47.10">
    <property type="match status" value="2"/>
</dbReference>
<dbReference type="KEGG" id="tim:GMBLW1_35790"/>
<dbReference type="InterPro" id="IPR011141">
    <property type="entry name" value="Polyketide_synthase_type-III"/>
</dbReference>
<evidence type="ECO:0000256" key="2">
    <source>
        <dbReference type="ARBA" id="ARBA00022679"/>
    </source>
</evidence>
<dbReference type="InterPro" id="IPR012328">
    <property type="entry name" value="Chalcone/stilbene_synt_C"/>
</dbReference>
<keyword evidence="7" id="KW-1185">Reference proteome</keyword>
<evidence type="ECO:0000256" key="1">
    <source>
        <dbReference type="ARBA" id="ARBA00005531"/>
    </source>
</evidence>
<dbReference type="InterPro" id="IPR016039">
    <property type="entry name" value="Thiolase-like"/>
</dbReference>
<gene>
    <name evidence="6" type="ORF">GMBLW1_35790</name>
</gene>
<evidence type="ECO:0008006" key="8">
    <source>
        <dbReference type="Google" id="ProtNLM"/>
    </source>
</evidence>
<dbReference type="GO" id="GO:0030639">
    <property type="term" value="P:polyketide biosynthetic process"/>
    <property type="evidence" value="ECO:0007669"/>
    <property type="project" value="TreeGrafter"/>
</dbReference>
<dbReference type="InParanoid" id="A0A6C2YVY9"/>
<dbReference type="EMBL" id="LR593887">
    <property type="protein sequence ID" value="VTS08584.1"/>
    <property type="molecule type" value="Genomic_DNA"/>
</dbReference>
<name>A0A6C2YVY9_9BACT</name>
<dbReference type="PANTHER" id="PTHR11877">
    <property type="entry name" value="HYDROXYMETHYLGLUTARYL-COA SYNTHASE"/>
    <property type="match status" value="1"/>
</dbReference>
<evidence type="ECO:0000259" key="4">
    <source>
        <dbReference type="Pfam" id="PF00195"/>
    </source>
</evidence>
<proteinExistence type="inferred from homology"/>
<dbReference type="CDD" id="cd00831">
    <property type="entry name" value="CHS_like"/>
    <property type="match status" value="1"/>
</dbReference>
<dbReference type="InterPro" id="IPR001099">
    <property type="entry name" value="Chalcone/stilbene_synt_N"/>
</dbReference>
<evidence type="ECO:0000313" key="6">
    <source>
        <dbReference type="EMBL" id="VIP05614.1"/>
    </source>
</evidence>
<dbReference type="PANTHER" id="PTHR11877:SF46">
    <property type="entry name" value="TYPE III POLYKETIDE SYNTHASE A"/>
    <property type="match status" value="1"/>
</dbReference>
<evidence type="ECO:0000256" key="3">
    <source>
        <dbReference type="PIRSR" id="PIRSR000451-1"/>
    </source>
</evidence>
<dbReference type="Pfam" id="PF02797">
    <property type="entry name" value="Chal_sti_synt_C"/>
    <property type="match status" value="1"/>
</dbReference>
<dbReference type="AlphaFoldDB" id="A0A6C2YVY9"/>
<evidence type="ECO:0000259" key="5">
    <source>
        <dbReference type="Pfam" id="PF02797"/>
    </source>
</evidence>
<dbReference type="PIRSF" id="PIRSF000451">
    <property type="entry name" value="PKS_III"/>
    <property type="match status" value="1"/>
</dbReference>
<sequence length="380" mass="40607">MTCLLHGIGTADSGNPLSQADALGLALGINDRTGDLAPWLQGIFDHAGIDRRSICVGPEVLADLIHRTRTTDSVFLPKGPDDAVGPTTGERMGAYWEIAAPMATRAAQIALAESGVPAESLTHLITVTCTGFRAPGLDHALIQNLTLSPEIERTQVGFMGCHGALNGLRVAKAFTEANPAANVLVVAAEVCTVHYHYGDSAKHLVGNALFADGAGAVVLRGRDSEREMEGNPNPSQDIRPIWRLAATGSCVIPNSAGAMTWEIGDHGFEMTLSTKIPGLIGQHLRPWLDRWLERAGLSVAEVSSWAIHPGGPKILTAVEEILQLTREQTTVSWNVLKQHGNMSSATALYLFQRLRQQNAPMPMVSLGFGPGMAVEAVLWR</sequence>
<dbReference type="GO" id="GO:0016747">
    <property type="term" value="F:acyltransferase activity, transferring groups other than amino-acyl groups"/>
    <property type="evidence" value="ECO:0007669"/>
    <property type="project" value="InterPro"/>
</dbReference>
<feature type="domain" description="Chalcone/stilbene synthase N-terminal" evidence="4">
    <location>
        <begin position="99"/>
        <end position="219"/>
    </location>
</feature>
<evidence type="ECO:0000313" key="7">
    <source>
        <dbReference type="Proteomes" id="UP000464378"/>
    </source>
</evidence>
<feature type="domain" description="Chalcone/stilbene synthase C-terminal" evidence="5">
    <location>
        <begin position="250"/>
        <end position="379"/>
    </location>
</feature>
<protein>
    <recommendedName>
        <fullName evidence="8">Chalcone/stilbene synthase N-terminal domain-containing protein</fullName>
    </recommendedName>
</protein>
<accession>A0A6C2YVY9</accession>
<reference evidence="6" key="1">
    <citation type="submission" date="2019-04" db="EMBL/GenBank/DDBJ databases">
        <authorList>
            <consortium name="Science for Life Laboratories"/>
        </authorList>
    </citation>
    <scope>NUCLEOTIDE SEQUENCE</scope>
    <source>
        <strain evidence="6">MBLW1</strain>
    </source>
</reference>
<comment type="similarity">
    <text evidence="1">Belongs to the thiolase-like superfamily. Chalcone/stilbene synthases family.</text>
</comment>
<dbReference type="SUPFAM" id="SSF53901">
    <property type="entry name" value="Thiolase-like"/>
    <property type="match status" value="1"/>
</dbReference>
<dbReference type="RefSeq" id="WP_162660729.1">
    <property type="nucleotide sequence ID" value="NZ_LR593887.1"/>
</dbReference>
<dbReference type="EMBL" id="LR586016">
    <property type="protein sequence ID" value="VIP05614.1"/>
    <property type="molecule type" value="Genomic_DNA"/>
</dbReference>
<feature type="active site" description="Acyl-thioester intermediate" evidence="3">
    <location>
        <position position="161"/>
    </location>
</feature>